<dbReference type="EMBL" id="FTNR01000021">
    <property type="protein sequence ID" value="SIS18860.1"/>
    <property type="molecule type" value="Genomic_DNA"/>
</dbReference>
<protein>
    <recommendedName>
        <fullName evidence="3">DUF7577 domain-containing protein</fullName>
    </recommendedName>
</protein>
<keyword evidence="2" id="KW-0812">Transmembrane</keyword>
<feature type="region of interest" description="Disordered" evidence="1">
    <location>
        <begin position="42"/>
        <end position="68"/>
    </location>
</feature>
<keyword evidence="2" id="KW-1133">Transmembrane helix</keyword>
<keyword evidence="2" id="KW-0472">Membrane</keyword>
<reference evidence="5" key="1">
    <citation type="submission" date="2017-01" db="EMBL/GenBank/DDBJ databases">
        <authorList>
            <person name="Varghese N."/>
            <person name="Submissions S."/>
        </authorList>
    </citation>
    <scope>NUCLEOTIDE SEQUENCE [LARGE SCALE GENOMIC DNA]</scope>
    <source>
        <strain evidence="5">type strain: HArc-</strain>
    </source>
</reference>
<name>A0A1N7H270_9EURY</name>
<keyword evidence="5" id="KW-1185">Reference proteome</keyword>
<feature type="domain" description="DUF7577" evidence="3">
    <location>
        <begin position="73"/>
        <end position="96"/>
    </location>
</feature>
<sequence length="96" mass="10797">MVTPGQLYTAIVIILLLFALGLSIPVLKRILVEGLERRQKWNAGELKRDTDDEASNRDPHSILEEETDGHPHLTCRQCGAANDPGFRYCHRCTAKL</sequence>
<dbReference type="Pfam" id="PF24463">
    <property type="entry name" value="DUF7577"/>
    <property type="match status" value="1"/>
</dbReference>
<evidence type="ECO:0000256" key="1">
    <source>
        <dbReference type="SAM" id="MobiDB-lite"/>
    </source>
</evidence>
<gene>
    <name evidence="4" type="ORF">SAMN05421752_12118</name>
</gene>
<dbReference type="RefSeq" id="WP_076610722.1">
    <property type="nucleotide sequence ID" value="NZ_FTNR01000021.1"/>
</dbReference>
<dbReference type="Proteomes" id="UP000185936">
    <property type="component" value="Unassembled WGS sequence"/>
</dbReference>
<evidence type="ECO:0000259" key="3">
    <source>
        <dbReference type="Pfam" id="PF24463"/>
    </source>
</evidence>
<accession>A0A1N7H270</accession>
<evidence type="ECO:0000313" key="4">
    <source>
        <dbReference type="EMBL" id="SIS18860.1"/>
    </source>
</evidence>
<evidence type="ECO:0000313" key="5">
    <source>
        <dbReference type="Proteomes" id="UP000185936"/>
    </source>
</evidence>
<dbReference type="InterPro" id="IPR055999">
    <property type="entry name" value="DUF7577"/>
</dbReference>
<dbReference type="OrthoDB" id="185378at2157"/>
<evidence type="ECO:0000256" key="2">
    <source>
        <dbReference type="SAM" id="Phobius"/>
    </source>
</evidence>
<organism evidence="4 5">
    <name type="scientific">Natronorubrum thiooxidans</name>
    <dbReference type="NCBI Taxonomy" id="308853"/>
    <lineage>
        <taxon>Archaea</taxon>
        <taxon>Methanobacteriati</taxon>
        <taxon>Methanobacteriota</taxon>
        <taxon>Stenosarchaea group</taxon>
        <taxon>Halobacteria</taxon>
        <taxon>Halobacteriales</taxon>
        <taxon>Natrialbaceae</taxon>
        <taxon>Natronorubrum</taxon>
    </lineage>
</organism>
<feature type="transmembrane region" description="Helical" evidence="2">
    <location>
        <begin position="6"/>
        <end position="27"/>
    </location>
</feature>
<dbReference type="AlphaFoldDB" id="A0A1N7H270"/>
<proteinExistence type="predicted"/>